<keyword evidence="1" id="KW-0472">Membrane</keyword>
<dbReference type="AlphaFoldDB" id="A0A5R9G9D9"/>
<organism evidence="2 3">
    <name type="scientific">Paenibacillus antri</name>
    <dbReference type="NCBI Taxonomy" id="2582848"/>
    <lineage>
        <taxon>Bacteria</taxon>
        <taxon>Bacillati</taxon>
        <taxon>Bacillota</taxon>
        <taxon>Bacilli</taxon>
        <taxon>Bacillales</taxon>
        <taxon>Paenibacillaceae</taxon>
        <taxon>Paenibacillus</taxon>
    </lineage>
</organism>
<evidence type="ECO:0000256" key="1">
    <source>
        <dbReference type="SAM" id="Phobius"/>
    </source>
</evidence>
<evidence type="ECO:0000313" key="2">
    <source>
        <dbReference type="EMBL" id="TLS53047.1"/>
    </source>
</evidence>
<comment type="caution">
    <text evidence="2">The sequence shown here is derived from an EMBL/GenBank/DDBJ whole genome shotgun (WGS) entry which is preliminary data.</text>
</comment>
<sequence>MHCIGNGGFFMWWWIASAAALAVLIVVVLLSSVRVRLKYYREGENDEVDASLSALFGLVRLRYKVPTVELKPWLNGIRMKVAPEETSGVLPELDFAREEIRRFVQRVRKLIAHMKNYKRFFADTLKHVHVVELRWDTRFGLTDAAETGMTGGVVWGLKSALLGVASRWMSFERLPSVTVTPVFNQPTFRTEIVIRTRMKVFRIIAIGAMLVYRVLKRRGGWIVWLRVLLGRSPKESTA</sequence>
<feature type="transmembrane region" description="Helical" evidence="1">
    <location>
        <begin position="199"/>
        <end position="215"/>
    </location>
</feature>
<evidence type="ECO:0000313" key="3">
    <source>
        <dbReference type="Proteomes" id="UP000309676"/>
    </source>
</evidence>
<keyword evidence="3" id="KW-1185">Reference proteome</keyword>
<dbReference type="Pfam" id="PF11167">
    <property type="entry name" value="DUF2953"/>
    <property type="match status" value="1"/>
</dbReference>
<dbReference type="InterPro" id="IPR021338">
    <property type="entry name" value="DUF2953"/>
</dbReference>
<proteinExistence type="predicted"/>
<protein>
    <submittedName>
        <fullName evidence="2">DUF2953 domain-containing protein</fullName>
    </submittedName>
</protein>
<accession>A0A5R9G9D9</accession>
<reference evidence="2 3" key="1">
    <citation type="submission" date="2019-05" db="EMBL/GenBank/DDBJ databases">
        <authorList>
            <person name="Narsing Rao M.P."/>
            <person name="Li W.J."/>
        </authorList>
    </citation>
    <scope>NUCLEOTIDE SEQUENCE [LARGE SCALE GENOMIC DNA]</scope>
    <source>
        <strain evidence="2 3">SYSU_K30003</strain>
    </source>
</reference>
<gene>
    <name evidence="2" type="ORF">FE782_06680</name>
</gene>
<dbReference type="Proteomes" id="UP000309676">
    <property type="component" value="Unassembled WGS sequence"/>
</dbReference>
<name>A0A5R9G9D9_9BACL</name>
<dbReference type="EMBL" id="VCIW01000003">
    <property type="protein sequence ID" value="TLS53047.1"/>
    <property type="molecule type" value="Genomic_DNA"/>
</dbReference>
<feature type="transmembrane region" description="Helical" evidence="1">
    <location>
        <begin position="12"/>
        <end position="33"/>
    </location>
</feature>
<keyword evidence="1" id="KW-0812">Transmembrane</keyword>
<keyword evidence="1" id="KW-1133">Transmembrane helix</keyword>